<proteinExistence type="predicted"/>
<sequence length="299" mass="33928">MATKNYGQLERTIIDNFKAKGNFYFQGKNYKLVTVGKPSVSNGECKTDVYILGKTESGEQKEIKISVKTESSNEFQENKVSALRAEEYFGLDWASIIAETCRKIEDRFISQSVVFGSGKHPTKPNSITLGWKLEIASKERKLSAPIALSDQQIREYVYKGSNLSDSKKNAFVNGSIIPNSGVAEYILYSELYRDQNPDAILQNLKLIDSLKIKPTYLIFTANNWRTDVDSTDGPRPLAVRVKWEVINGKLSRSLLFDNPLSYTGQDWRMHIKPVLKQLGVQHPSQMTYSHFNEPKLFIP</sequence>
<reference evidence="1 2" key="1">
    <citation type="journal article" date="2010" name="BMC Genomics">
        <title>Genome sequence of the pattern forming Paenibacillus vortex bacterium reveals potential for thriving in complex environments.</title>
        <authorList>
            <person name="Sirota-Madi A."/>
            <person name="Olender T."/>
            <person name="Helman Y."/>
            <person name="Ingham C."/>
            <person name="Brainis I."/>
            <person name="Roth D."/>
            <person name="Hagi E."/>
            <person name="Brodsky L."/>
            <person name="Leshkowitz D."/>
            <person name="Galatenko V."/>
            <person name="Nikolaev V."/>
            <person name="Mugasimangalam R.C."/>
            <person name="Bransburg-Zabary S."/>
            <person name="Gutnick D.L."/>
            <person name="Lancet D."/>
            <person name="Ben-Jacob E."/>
        </authorList>
    </citation>
    <scope>NUCLEOTIDE SEQUENCE [LARGE SCALE GENOMIC DNA]</scope>
    <source>
        <strain evidence="1 2">V453</strain>
    </source>
</reference>
<dbReference type="KEGG" id="pvo:PVOR_01620"/>
<accession>A0A2R9T2A7</accession>
<gene>
    <name evidence="1" type="ORF">PVOR_01620</name>
</gene>
<dbReference type="AlphaFoldDB" id="A0A2R9T2A7"/>
<dbReference type="Proteomes" id="UP000003094">
    <property type="component" value="Unassembled WGS sequence"/>
</dbReference>
<name>A0A2R9T2A7_9BACL</name>
<comment type="caution">
    <text evidence="1">The sequence shown here is derived from an EMBL/GenBank/DDBJ whole genome shotgun (WGS) entry which is preliminary data.</text>
</comment>
<dbReference type="EMBL" id="ADHJ01000001">
    <property type="protein sequence ID" value="EFU43869.1"/>
    <property type="molecule type" value="Genomic_DNA"/>
</dbReference>
<evidence type="ECO:0000313" key="2">
    <source>
        <dbReference type="Proteomes" id="UP000003094"/>
    </source>
</evidence>
<evidence type="ECO:0000313" key="1">
    <source>
        <dbReference type="EMBL" id="EFU43869.1"/>
    </source>
</evidence>
<organism evidence="1 2">
    <name type="scientific">Paenibacillus vortex V453</name>
    <dbReference type="NCBI Taxonomy" id="715225"/>
    <lineage>
        <taxon>Bacteria</taxon>
        <taxon>Bacillati</taxon>
        <taxon>Bacillota</taxon>
        <taxon>Bacilli</taxon>
        <taxon>Bacillales</taxon>
        <taxon>Paenibacillaceae</taxon>
        <taxon>Paenibacillus</taxon>
    </lineage>
</organism>
<dbReference type="RefSeq" id="WP_006207288.1">
    <property type="nucleotide sequence ID" value="NZ_ADHJ01000001.1"/>
</dbReference>
<dbReference type="REBASE" id="42876">
    <property type="entry name" value="PvoV453ORF1615P"/>
</dbReference>
<protein>
    <submittedName>
        <fullName evidence="1">Uncharacterized protein</fullName>
    </submittedName>
</protein>
<keyword evidence="2" id="KW-1185">Reference proteome</keyword>